<protein>
    <submittedName>
        <fullName evidence="2">GNAT family N-acetyltransferase</fullName>
    </submittedName>
</protein>
<dbReference type="InterPro" id="IPR000182">
    <property type="entry name" value="GNAT_dom"/>
</dbReference>
<sequence>MDPRMTIAAGLDLRHYTHDDLPEIRQTLLDVHADAYVDRLDDPFVQRFPWFVDHWGGNPGFSCLIGYDGGEPVGYAYGAPATPGREWWREYLDPAPEASDTFAVSELMVRPRWRKTGASRLLHHGLLAKRGEDLAVLLVDVKRPKVQALYESWGYRKVGERQPFADSPLFAVMLAELPLPG</sequence>
<dbReference type="SUPFAM" id="SSF55729">
    <property type="entry name" value="Acyl-CoA N-acyltransferases (Nat)"/>
    <property type="match status" value="1"/>
</dbReference>
<feature type="domain" description="N-acetyltransferase" evidence="1">
    <location>
        <begin position="11"/>
        <end position="178"/>
    </location>
</feature>
<proteinExistence type="predicted"/>
<dbReference type="AlphaFoldDB" id="A0A6G2B962"/>
<dbReference type="CDD" id="cd04301">
    <property type="entry name" value="NAT_SF"/>
    <property type="match status" value="1"/>
</dbReference>
<dbReference type="GO" id="GO:0016747">
    <property type="term" value="F:acyltransferase activity, transferring groups other than amino-acyl groups"/>
    <property type="evidence" value="ECO:0007669"/>
    <property type="project" value="InterPro"/>
</dbReference>
<dbReference type="PROSITE" id="PS51186">
    <property type="entry name" value="GNAT"/>
    <property type="match status" value="1"/>
</dbReference>
<evidence type="ECO:0000313" key="3">
    <source>
        <dbReference type="Proteomes" id="UP000473014"/>
    </source>
</evidence>
<dbReference type="Gene3D" id="3.40.630.30">
    <property type="match status" value="1"/>
</dbReference>
<organism evidence="2 3">
    <name type="scientific">Streptomyces taklimakanensis</name>
    <dbReference type="NCBI Taxonomy" id="2569853"/>
    <lineage>
        <taxon>Bacteria</taxon>
        <taxon>Bacillati</taxon>
        <taxon>Actinomycetota</taxon>
        <taxon>Actinomycetes</taxon>
        <taxon>Kitasatosporales</taxon>
        <taxon>Streptomycetaceae</taxon>
        <taxon>Streptomyces</taxon>
    </lineage>
</organism>
<comment type="caution">
    <text evidence="2">The sequence shown here is derived from an EMBL/GenBank/DDBJ whole genome shotgun (WGS) entry which is preliminary data.</text>
</comment>
<keyword evidence="3" id="KW-1185">Reference proteome</keyword>
<keyword evidence="2" id="KW-0808">Transferase</keyword>
<dbReference type="EMBL" id="WIXO01000001">
    <property type="protein sequence ID" value="MTE18815.1"/>
    <property type="molecule type" value="Genomic_DNA"/>
</dbReference>
<evidence type="ECO:0000259" key="1">
    <source>
        <dbReference type="PROSITE" id="PS51186"/>
    </source>
</evidence>
<dbReference type="InterPro" id="IPR016181">
    <property type="entry name" value="Acyl_CoA_acyltransferase"/>
</dbReference>
<dbReference type="Pfam" id="PF00583">
    <property type="entry name" value="Acetyltransf_1"/>
    <property type="match status" value="1"/>
</dbReference>
<dbReference type="Proteomes" id="UP000473014">
    <property type="component" value="Unassembled WGS sequence"/>
</dbReference>
<gene>
    <name evidence="2" type="ORF">F0L17_06630</name>
</gene>
<reference evidence="2 3" key="1">
    <citation type="submission" date="2019-11" db="EMBL/GenBank/DDBJ databases">
        <authorList>
            <person name="Yuan L."/>
        </authorList>
    </citation>
    <scope>NUCLEOTIDE SEQUENCE [LARGE SCALE GENOMIC DNA]</scope>
    <source>
        <strain evidence="2 3">TRM43335</strain>
    </source>
</reference>
<name>A0A6G2B962_9ACTN</name>
<dbReference type="OrthoDB" id="4536199at2"/>
<accession>A0A6G2B962</accession>
<evidence type="ECO:0000313" key="2">
    <source>
        <dbReference type="EMBL" id="MTE18815.1"/>
    </source>
</evidence>